<dbReference type="SFLD" id="SFLDS00003">
    <property type="entry name" value="Haloacid_Dehalogenase"/>
    <property type="match status" value="1"/>
</dbReference>
<dbReference type="PANTHER" id="PTHR43434">
    <property type="entry name" value="PHOSPHOGLYCOLATE PHOSPHATASE"/>
    <property type="match status" value="1"/>
</dbReference>
<dbReference type="CDD" id="cd04302">
    <property type="entry name" value="HAD_5NT"/>
    <property type="match status" value="1"/>
</dbReference>
<dbReference type="RefSeq" id="WP_003000087.1">
    <property type="nucleotide sequence ID" value="NZ_UHFA01000002.1"/>
</dbReference>
<dbReference type="OrthoDB" id="9792518at2"/>
<sequence length="217" mass="23611">MTNYQTIIFDLDGTLTDSQVGIINSLTYAFQQMGLPLPAKSLLKKFIGPPLSQSFQEFCGLSQSQSQEAIGYYRHYFADKGWKENQVLPGVSDLLSDLKTVGKTLLVASSKPEIFVKKILDYFGLSTYFTVIAGASLDDSRAQKSQVIAHALKSADISDPKTCVMVGDRKHDVEGAKANGLPAIGLLLGFSSRKELEEAGALAIAKDFKALKKILLD</sequence>
<dbReference type="InterPro" id="IPR041492">
    <property type="entry name" value="HAD_2"/>
</dbReference>
<gene>
    <name evidence="1" type="ORF">NCTC11391_01104</name>
</gene>
<dbReference type="Gene3D" id="1.10.150.240">
    <property type="entry name" value="Putative phosphatase, domain 2"/>
    <property type="match status" value="1"/>
</dbReference>
<dbReference type="InterPro" id="IPR050155">
    <property type="entry name" value="HAD-like_hydrolase_sf"/>
</dbReference>
<dbReference type="Gene3D" id="3.40.50.1000">
    <property type="entry name" value="HAD superfamily/HAD-like"/>
    <property type="match status" value="1"/>
</dbReference>
<dbReference type="SFLD" id="SFLDG01129">
    <property type="entry name" value="C1.5:_HAD__Beta-PGM__Phosphata"/>
    <property type="match status" value="1"/>
</dbReference>
<dbReference type="InterPro" id="IPR036412">
    <property type="entry name" value="HAD-like_sf"/>
</dbReference>
<dbReference type="Pfam" id="PF13419">
    <property type="entry name" value="HAD_2"/>
    <property type="match status" value="1"/>
</dbReference>
<reference evidence="1 2" key="1">
    <citation type="submission" date="2018-06" db="EMBL/GenBank/DDBJ databases">
        <authorList>
            <consortium name="Pathogen Informatics"/>
            <person name="Doyle S."/>
        </authorList>
    </citation>
    <scope>NUCLEOTIDE SEQUENCE [LARGE SCALE GENOMIC DNA]</scope>
    <source>
        <strain evidence="2">NCTC 11391</strain>
    </source>
</reference>
<dbReference type="EMBL" id="UHFA01000002">
    <property type="protein sequence ID" value="SUN36061.1"/>
    <property type="molecule type" value="Genomic_DNA"/>
</dbReference>
<keyword evidence="1" id="KW-0378">Hydrolase</keyword>
<accession>A0A380JDH4</accession>
<dbReference type="InterPro" id="IPR023214">
    <property type="entry name" value="HAD_sf"/>
</dbReference>
<dbReference type="GO" id="GO:0004713">
    <property type="term" value="F:protein tyrosine kinase activity"/>
    <property type="evidence" value="ECO:0007669"/>
    <property type="project" value="TreeGrafter"/>
</dbReference>
<protein>
    <submittedName>
        <fullName evidence="1">Phosphatase</fullName>
        <ecNumber evidence="1">3.1.3.5</ecNumber>
    </submittedName>
</protein>
<proteinExistence type="predicted"/>
<dbReference type="GO" id="GO:0008253">
    <property type="term" value="F:5'-nucleotidase activity"/>
    <property type="evidence" value="ECO:0007669"/>
    <property type="project" value="UniProtKB-EC"/>
</dbReference>
<dbReference type="InterPro" id="IPR023198">
    <property type="entry name" value="PGP-like_dom2"/>
</dbReference>
<evidence type="ECO:0000313" key="1">
    <source>
        <dbReference type="EMBL" id="SUN36061.1"/>
    </source>
</evidence>
<dbReference type="GO" id="GO:0005829">
    <property type="term" value="C:cytosol"/>
    <property type="evidence" value="ECO:0007669"/>
    <property type="project" value="TreeGrafter"/>
</dbReference>
<dbReference type="Proteomes" id="UP000254082">
    <property type="component" value="Unassembled WGS sequence"/>
</dbReference>
<dbReference type="SUPFAM" id="SSF56784">
    <property type="entry name" value="HAD-like"/>
    <property type="match status" value="1"/>
</dbReference>
<evidence type="ECO:0000313" key="2">
    <source>
        <dbReference type="Proteomes" id="UP000254082"/>
    </source>
</evidence>
<keyword evidence="2" id="KW-1185">Reference proteome</keyword>
<dbReference type="AlphaFoldDB" id="A0A380JDH4"/>
<organism evidence="1 2">
    <name type="scientific">Streptococcus downei MFe28</name>
    <dbReference type="NCBI Taxonomy" id="764290"/>
    <lineage>
        <taxon>Bacteria</taxon>
        <taxon>Bacillati</taxon>
        <taxon>Bacillota</taxon>
        <taxon>Bacilli</taxon>
        <taxon>Lactobacillales</taxon>
        <taxon>Streptococcaceae</taxon>
        <taxon>Streptococcus</taxon>
    </lineage>
</organism>
<dbReference type="EC" id="3.1.3.5" evidence="1"/>
<dbReference type="PANTHER" id="PTHR43434:SF20">
    <property type="entry name" value="5'-NUCLEOTIDASE"/>
    <property type="match status" value="1"/>
</dbReference>
<dbReference type="InterPro" id="IPR006439">
    <property type="entry name" value="HAD-SF_hydro_IA"/>
</dbReference>
<dbReference type="NCBIfam" id="TIGR01549">
    <property type="entry name" value="HAD-SF-IA-v1"/>
    <property type="match status" value="1"/>
</dbReference>
<name>A0A380JDH4_STRDO</name>